<dbReference type="InterPro" id="IPR019410">
    <property type="entry name" value="Methyltransf_16"/>
</dbReference>
<evidence type="ECO:0000256" key="5">
    <source>
        <dbReference type="ARBA" id="ARBA00022603"/>
    </source>
</evidence>
<evidence type="ECO:0000256" key="2">
    <source>
        <dbReference type="ARBA" id="ARBA00004496"/>
    </source>
</evidence>
<dbReference type="GO" id="GO:0032259">
    <property type="term" value="P:methylation"/>
    <property type="evidence" value="ECO:0007669"/>
    <property type="project" value="UniProtKB-KW"/>
</dbReference>
<evidence type="ECO:0000256" key="9">
    <source>
        <dbReference type="ARBA" id="ARBA00038126"/>
    </source>
</evidence>
<accession>A0A7J0E5T7</accession>
<keyword evidence="7" id="KW-0949">S-adenosyl-L-methionine</keyword>
<dbReference type="AlphaFoldDB" id="A0A7J0E5T7"/>
<protein>
    <recommendedName>
        <fullName evidence="3">protein-histidine N-methyltransferase</fullName>
        <ecNumber evidence="3">2.1.1.85</ecNumber>
    </recommendedName>
</protein>
<evidence type="ECO:0000256" key="6">
    <source>
        <dbReference type="ARBA" id="ARBA00022679"/>
    </source>
</evidence>
<dbReference type="Gene3D" id="3.40.50.150">
    <property type="entry name" value="Vaccinia Virus protein VP39"/>
    <property type="match status" value="1"/>
</dbReference>
<keyword evidence="4" id="KW-0963">Cytoplasm</keyword>
<keyword evidence="6 10" id="KW-0808">Transferase</keyword>
<evidence type="ECO:0000313" key="11">
    <source>
        <dbReference type="Proteomes" id="UP000585474"/>
    </source>
</evidence>
<comment type="similarity">
    <text evidence="9">Belongs to the methyltransferase superfamily. METTL18 family.</text>
</comment>
<keyword evidence="8" id="KW-0539">Nucleus</keyword>
<comment type="subcellular location">
    <subcellularLocation>
        <location evidence="2">Cytoplasm</location>
    </subcellularLocation>
    <subcellularLocation>
        <location evidence="1">Nucleus</location>
    </subcellularLocation>
</comment>
<organism evidence="10 11">
    <name type="scientific">Actinidia rufa</name>
    <dbReference type="NCBI Taxonomy" id="165716"/>
    <lineage>
        <taxon>Eukaryota</taxon>
        <taxon>Viridiplantae</taxon>
        <taxon>Streptophyta</taxon>
        <taxon>Embryophyta</taxon>
        <taxon>Tracheophyta</taxon>
        <taxon>Spermatophyta</taxon>
        <taxon>Magnoliopsida</taxon>
        <taxon>eudicotyledons</taxon>
        <taxon>Gunneridae</taxon>
        <taxon>Pentapetalae</taxon>
        <taxon>asterids</taxon>
        <taxon>Ericales</taxon>
        <taxon>Actinidiaceae</taxon>
        <taxon>Actinidia</taxon>
    </lineage>
</organism>
<dbReference type="GO" id="GO:0005737">
    <property type="term" value="C:cytoplasm"/>
    <property type="evidence" value="ECO:0007669"/>
    <property type="project" value="UniProtKB-SubCell"/>
</dbReference>
<dbReference type="GO" id="GO:0005634">
    <property type="term" value="C:nucleus"/>
    <property type="evidence" value="ECO:0007669"/>
    <property type="project" value="UniProtKB-SubCell"/>
</dbReference>
<evidence type="ECO:0000256" key="1">
    <source>
        <dbReference type="ARBA" id="ARBA00004123"/>
    </source>
</evidence>
<dbReference type="PANTHER" id="PTHR14614:SF39">
    <property type="entry name" value="HISTIDINE PROTEIN METHYLTRANSFERASE 1 HOMOLOG"/>
    <property type="match status" value="1"/>
</dbReference>
<evidence type="ECO:0000256" key="3">
    <source>
        <dbReference type="ARBA" id="ARBA00012533"/>
    </source>
</evidence>
<proteinExistence type="inferred from homology"/>
<keyword evidence="11" id="KW-1185">Reference proteome</keyword>
<name>A0A7J0E5T7_9ERIC</name>
<evidence type="ECO:0000256" key="8">
    <source>
        <dbReference type="ARBA" id="ARBA00023242"/>
    </source>
</evidence>
<dbReference type="GO" id="GO:0018064">
    <property type="term" value="F:protein-L-histidine N-tele-methyltransferase activity"/>
    <property type="evidence" value="ECO:0007669"/>
    <property type="project" value="UniProtKB-EC"/>
</dbReference>
<keyword evidence="5 10" id="KW-0489">Methyltransferase</keyword>
<evidence type="ECO:0000256" key="7">
    <source>
        <dbReference type="ARBA" id="ARBA00022691"/>
    </source>
</evidence>
<dbReference type="OrthoDB" id="1723750at2759"/>
<evidence type="ECO:0000313" key="10">
    <source>
        <dbReference type="EMBL" id="GFY81863.1"/>
    </source>
</evidence>
<dbReference type="EMBL" id="BJWL01000002">
    <property type="protein sequence ID" value="GFY81863.1"/>
    <property type="molecule type" value="Genomic_DNA"/>
</dbReference>
<sequence length="137" mass="15393">MWSGHMEADYPFVDRKEDWKPPQLGCGHGLPGIFTGFEGAAVIHFQDFNAEVLRCITIPNVNANLLKKSQSLATDARQWNVKDQNCSPVPDPSVGYDIILTAETVYSLSALPHLCELIKKQRSITLELEVDQDDFYL</sequence>
<dbReference type="Proteomes" id="UP000585474">
    <property type="component" value="Unassembled WGS sequence"/>
</dbReference>
<dbReference type="InterPro" id="IPR029063">
    <property type="entry name" value="SAM-dependent_MTases_sf"/>
</dbReference>
<dbReference type="EC" id="2.1.1.85" evidence="3"/>
<dbReference type="PANTHER" id="PTHR14614">
    <property type="entry name" value="HEPATOCELLULAR CARCINOMA-ASSOCIATED ANTIGEN"/>
    <property type="match status" value="1"/>
</dbReference>
<reference evidence="10 11" key="1">
    <citation type="submission" date="2019-07" db="EMBL/GenBank/DDBJ databases">
        <title>De Novo Assembly of kiwifruit Actinidia rufa.</title>
        <authorList>
            <person name="Sugita-Konishi S."/>
            <person name="Sato K."/>
            <person name="Mori E."/>
            <person name="Abe Y."/>
            <person name="Kisaki G."/>
            <person name="Hamano K."/>
            <person name="Suezawa K."/>
            <person name="Otani M."/>
            <person name="Fukuda T."/>
            <person name="Manabe T."/>
            <person name="Gomi K."/>
            <person name="Tabuchi M."/>
            <person name="Akimitsu K."/>
            <person name="Kataoka I."/>
        </authorList>
    </citation>
    <scope>NUCLEOTIDE SEQUENCE [LARGE SCALE GENOMIC DNA]</scope>
    <source>
        <strain evidence="11">cv. Fuchu</strain>
    </source>
</reference>
<comment type="caution">
    <text evidence="10">The sequence shown here is derived from an EMBL/GenBank/DDBJ whole genome shotgun (WGS) entry which is preliminary data.</text>
</comment>
<gene>
    <name evidence="10" type="ORF">Acr_02g0001030</name>
</gene>
<evidence type="ECO:0000256" key="4">
    <source>
        <dbReference type="ARBA" id="ARBA00022490"/>
    </source>
</evidence>